<evidence type="ECO:0000313" key="4">
    <source>
        <dbReference type="Proteomes" id="UP000431913"/>
    </source>
</evidence>
<dbReference type="AlphaFoldDB" id="A0A0W7TLC2"/>
<dbReference type="Proteomes" id="UP000053433">
    <property type="component" value="Unassembled WGS sequence"/>
</dbReference>
<accession>A0A0W7TLC2</accession>
<proteinExistence type="predicted"/>
<name>A0A0W7TLC2_9FIRM</name>
<comment type="caution">
    <text evidence="1">The sequence shown here is derived from an EMBL/GenBank/DDBJ whole genome shotgun (WGS) entry which is preliminary data.</text>
</comment>
<organism evidence="1 3">
    <name type="scientific">Ruthenibacterium lactatiformans</name>
    <dbReference type="NCBI Taxonomy" id="1550024"/>
    <lineage>
        <taxon>Bacteria</taxon>
        <taxon>Bacillati</taxon>
        <taxon>Bacillota</taxon>
        <taxon>Clostridia</taxon>
        <taxon>Eubacteriales</taxon>
        <taxon>Oscillospiraceae</taxon>
        <taxon>Ruthenibacterium</taxon>
    </lineage>
</organism>
<reference evidence="2 4" key="2">
    <citation type="submission" date="2019-08" db="EMBL/GenBank/DDBJ databases">
        <title>In-depth cultivation of the pig gut microbiome towards novel bacterial diversity and tailored functional studies.</title>
        <authorList>
            <person name="Wylensek D."/>
            <person name="Hitch T.C.A."/>
            <person name="Clavel T."/>
        </authorList>
    </citation>
    <scope>NUCLEOTIDE SEQUENCE [LARGE SCALE GENOMIC DNA]</scope>
    <source>
        <strain evidence="2 4">WCA3-601-WT-6J</strain>
    </source>
</reference>
<dbReference type="EMBL" id="LMUA01000054">
    <property type="protein sequence ID" value="KUE74634.1"/>
    <property type="molecule type" value="Genomic_DNA"/>
</dbReference>
<evidence type="ECO:0000313" key="2">
    <source>
        <dbReference type="EMBL" id="MST91021.1"/>
    </source>
</evidence>
<reference evidence="1 3" key="1">
    <citation type="submission" date="2015-10" db="EMBL/GenBank/DDBJ databases">
        <title>A novel member of the family Ruminococcaceae isolated from human faeces.</title>
        <authorList>
            <person name="Shkoporov A.N."/>
            <person name="Chaplin A.V."/>
            <person name="Motuzova O.V."/>
            <person name="Kafarskaia L.I."/>
            <person name="Efimov B.A."/>
        </authorList>
    </citation>
    <scope>NUCLEOTIDE SEQUENCE [LARGE SCALE GENOMIC DNA]</scope>
    <source>
        <strain evidence="1 3">668</strain>
    </source>
</reference>
<dbReference type="EMBL" id="VUNJ01000003">
    <property type="protein sequence ID" value="MST91021.1"/>
    <property type="molecule type" value="Genomic_DNA"/>
</dbReference>
<gene>
    <name evidence="1" type="ORF">ASJ35_18205</name>
    <name evidence="2" type="ORF">FYJ76_03565</name>
</gene>
<sequence length="80" mass="9199">MKNGLLDEIACKNKRYISDLRLFPELKWRALAQLHDLKGKEQYPLAEWSEAVSYLLGCTVHFESYGQITASLKPFAKGMH</sequence>
<protein>
    <submittedName>
        <fullName evidence="1">Uncharacterized protein</fullName>
    </submittedName>
</protein>
<dbReference type="Proteomes" id="UP000431913">
    <property type="component" value="Unassembled WGS sequence"/>
</dbReference>
<dbReference type="RefSeq" id="WP_058724022.1">
    <property type="nucleotide sequence ID" value="NZ_CAUWGP010000063.1"/>
</dbReference>
<evidence type="ECO:0000313" key="1">
    <source>
        <dbReference type="EMBL" id="KUE74634.1"/>
    </source>
</evidence>
<evidence type="ECO:0000313" key="3">
    <source>
        <dbReference type="Proteomes" id="UP000053433"/>
    </source>
</evidence>